<organism evidence="8 10">
    <name type="scientific">Bacillus australimaris</name>
    <dbReference type="NCBI Taxonomy" id="1326968"/>
    <lineage>
        <taxon>Bacteria</taxon>
        <taxon>Bacillati</taxon>
        <taxon>Bacillota</taxon>
        <taxon>Bacilli</taxon>
        <taxon>Bacillales</taxon>
        <taxon>Bacillaceae</taxon>
        <taxon>Bacillus</taxon>
    </lineage>
</organism>
<dbReference type="Pfam" id="PF01593">
    <property type="entry name" value="Amino_oxidase"/>
    <property type="match status" value="1"/>
</dbReference>
<dbReference type="RefSeq" id="WP_060699542.1">
    <property type="nucleotide sequence ID" value="NZ_JAGQFH010000027.1"/>
</dbReference>
<dbReference type="Gene3D" id="3.50.50.60">
    <property type="entry name" value="FAD/NAD(P)-binding domain"/>
    <property type="match status" value="2"/>
</dbReference>
<dbReference type="EMBL" id="JAGQFH010000027">
    <property type="protein sequence ID" value="MBR8691147.1"/>
    <property type="molecule type" value="Genomic_DNA"/>
</dbReference>
<dbReference type="EMBL" id="LGYN01000027">
    <property type="protein sequence ID" value="KPN13207.1"/>
    <property type="molecule type" value="Genomic_DNA"/>
</dbReference>
<dbReference type="InterPro" id="IPR002937">
    <property type="entry name" value="Amino_oxidase"/>
</dbReference>
<dbReference type="AlphaFoldDB" id="A0ABD4QPJ0"/>
<dbReference type="GO" id="GO:0016117">
    <property type="term" value="P:carotenoid biosynthetic process"/>
    <property type="evidence" value="ECO:0007669"/>
    <property type="project" value="UniProtKB-KW"/>
</dbReference>
<keyword evidence="2 5" id="KW-0125">Carotenoid biosynthesis</keyword>
<dbReference type="InterPro" id="IPR014105">
    <property type="entry name" value="Carotenoid/retinoid_OxRdtase"/>
</dbReference>
<evidence type="ECO:0000256" key="3">
    <source>
        <dbReference type="ARBA" id="ARBA00023002"/>
    </source>
</evidence>
<dbReference type="SUPFAM" id="SSF51905">
    <property type="entry name" value="FAD/NAD(P)-binding domain"/>
    <property type="match status" value="1"/>
</dbReference>
<dbReference type="Proteomes" id="UP000676804">
    <property type="component" value="Unassembled WGS sequence"/>
</dbReference>
<dbReference type="Proteomes" id="UP000050272">
    <property type="component" value="Unassembled WGS sequence"/>
</dbReference>
<evidence type="ECO:0000256" key="1">
    <source>
        <dbReference type="ARBA" id="ARBA00004829"/>
    </source>
</evidence>
<evidence type="ECO:0000256" key="2">
    <source>
        <dbReference type="ARBA" id="ARBA00022746"/>
    </source>
</evidence>
<dbReference type="PANTHER" id="PTHR43734:SF1">
    <property type="entry name" value="PHYTOENE DESATURASE"/>
    <property type="match status" value="1"/>
</dbReference>
<feature type="domain" description="Amine oxidase" evidence="6">
    <location>
        <begin position="12"/>
        <end position="478"/>
    </location>
</feature>
<evidence type="ECO:0000313" key="9">
    <source>
        <dbReference type="Proteomes" id="UP000050272"/>
    </source>
</evidence>
<name>A0ABD4QPJ0_9BACI</name>
<evidence type="ECO:0000313" key="8">
    <source>
        <dbReference type="EMBL" id="MBR8691147.1"/>
    </source>
</evidence>
<comment type="pathway">
    <text evidence="1 5">Carotenoid biosynthesis.</text>
</comment>
<protein>
    <submittedName>
        <fullName evidence="7">Capsular biosynthesis protein CpsH</fullName>
    </submittedName>
    <submittedName>
        <fullName evidence="8">Phytoene desaturase</fullName>
    </submittedName>
</protein>
<dbReference type="InterPro" id="IPR036188">
    <property type="entry name" value="FAD/NAD-bd_sf"/>
</dbReference>
<evidence type="ECO:0000313" key="10">
    <source>
        <dbReference type="Proteomes" id="UP000676804"/>
    </source>
</evidence>
<evidence type="ECO:0000313" key="7">
    <source>
        <dbReference type="EMBL" id="KPN13207.1"/>
    </source>
</evidence>
<comment type="similarity">
    <text evidence="4">Belongs to the carotenoid/retinoid oxidoreductase family. CrtN subfamily.</text>
</comment>
<dbReference type="PANTHER" id="PTHR43734">
    <property type="entry name" value="PHYTOENE DESATURASE"/>
    <property type="match status" value="1"/>
</dbReference>
<gene>
    <name evidence="8" type="primary">crtI</name>
    <name evidence="7" type="ORF">AKG37_12750</name>
    <name evidence="8" type="ORF">KCQ59_15255</name>
</gene>
<keyword evidence="3 5" id="KW-0560">Oxidoreductase</keyword>
<evidence type="ECO:0000256" key="5">
    <source>
        <dbReference type="RuleBase" id="RU362075"/>
    </source>
</evidence>
<accession>A0ABD4QPJ0</accession>
<reference evidence="7 9" key="1">
    <citation type="submission" date="2015-07" db="EMBL/GenBank/DDBJ databases">
        <title>Bacillus zhangzhouensis sp. nov. and Bacillus nanhaiticus sp. nov.</title>
        <authorList>
            <person name="Liu Y."/>
            <person name="Lai Q."/>
            <person name="Shao Z."/>
        </authorList>
    </citation>
    <scope>NUCLEOTIDE SEQUENCE [LARGE SCALE GENOMIC DNA]</scope>
    <source>
        <strain evidence="7 9">NH7I_1</strain>
    </source>
</reference>
<keyword evidence="9" id="KW-1185">Reference proteome</keyword>
<evidence type="ECO:0000256" key="4">
    <source>
        <dbReference type="ARBA" id="ARBA00038322"/>
    </source>
</evidence>
<dbReference type="GO" id="GO:0016491">
    <property type="term" value="F:oxidoreductase activity"/>
    <property type="evidence" value="ECO:0007669"/>
    <property type="project" value="UniProtKB-KW"/>
</dbReference>
<reference evidence="8 10" key="2">
    <citation type="submission" date="2021-04" db="EMBL/GenBank/DDBJ databases">
        <title>Isolation of newly marine bacteria for enzymatic activity.</title>
        <authorList>
            <person name="Hadi W.A.M."/>
            <person name="Nair A.J.J."/>
            <person name="Edwin B.T."/>
        </authorList>
    </citation>
    <scope>NUCLEOTIDE SEQUENCE [LARGE SCALE GENOMIC DNA]</scope>
    <source>
        <strain evidence="8 10">B28A</strain>
    </source>
</reference>
<evidence type="ECO:0000259" key="6">
    <source>
        <dbReference type="Pfam" id="PF01593"/>
    </source>
</evidence>
<dbReference type="NCBIfam" id="TIGR02734">
    <property type="entry name" value="crtI_fam"/>
    <property type="match status" value="1"/>
</dbReference>
<proteinExistence type="inferred from homology"/>
<comment type="caution">
    <text evidence="8">The sequence shown here is derived from an EMBL/GenBank/DDBJ whole genome shotgun (WGS) entry which is preliminary data.</text>
</comment>
<sequence length="492" mass="55601">MKKHILIAGGGIGGMISALYLKKAGHDVTLVEKNEQLGGRLAFVREKGYKVDEGPTIVLLPDMLKGILHEVGIDESSLDLLQLDPLYTIQYQDGTSYTKYSDALRQLDEIRRVFPKEDQGFLKFMEEMTDRFQEGQQAFLEKSFHEKRTFFTKANMKILMKLKAYRTVQSALKKYFSDERLRDAYALQTLYVGGNPYEASAIYSLVSYSEHAHGIYYLKGGYASLVNILEGQLIKLGVHIRKNEEVTQLVFEGKRAVKAKVNDEHIAADAFVINGDYPAALKQLGLDDEQDRRKYVPSSGCVMVYLGLNNIYHHAPVHQFFMGEHFELHMKEVFQTKTIPQDPSFYTFNPSIIDPSLAPDGCSVLYMLIPVPSGNHINWEEKTDFVEKMIDRLEERGFPRLRESIVWKKIRTPNDSLREGLFEGGSFGLAPNLFQSGVFRPQVKVRETDNLYAAGASIHPGGGVPIVMQSAKLMASVLLKNLNDRKEVKLSG</sequence>